<feature type="chain" id="PRO_5042202178" evidence="1">
    <location>
        <begin position="18"/>
        <end position="111"/>
    </location>
</feature>
<dbReference type="WBParaSite" id="MBELARI_LOCUS12794">
    <property type="protein sequence ID" value="MBELARI_LOCUS12794"/>
    <property type="gene ID" value="MBELARI_LOCUS12794"/>
</dbReference>
<protein>
    <submittedName>
        <fullName evidence="3">Uncharacterized protein</fullName>
    </submittedName>
</protein>
<name>A0AAF3J2V9_9BILA</name>
<proteinExistence type="predicted"/>
<dbReference type="AlphaFoldDB" id="A0AAF3J2V9"/>
<organism evidence="2 3">
    <name type="scientific">Mesorhabditis belari</name>
    <dbReference type="NCBI Taxonomy" id="2138241"/>
    <lineage>
        <taxon>Eukaryota</taxon>
        <taxon>Metazoa</taxon>
        <taxon>Ecdysozoa</taxon>
        <taxon>Nematoda</taxon>
        <taxon>Chromadorea</taxon>
        <taxon>Rhabditida</taxon>
        <taxon>Rhabditina</taxon>
        <taxon>Rhabditomorpha</taxon>
        <taxon>Rhabditoidea</taxon>
        <taxon>Rhabditidae</taxon>
        <taxon>Mesorhabditinae</taxon>
        <taxon>Mesorhabditis</taxon>
    </lineage>
</organism>
<dbReference type="Proteomes" id="UP000887575">
    <property type="component" value="Unassembled WGS sequence"/>
</dbReference>
<evidence type="ECO:0000256" key="1">
    <source>
        <dbReference type="SAM" id="SignalP"/>
    </source>
</evidence>
<evidence type="ECO:0000313" key="3">
    <source>
        <dbReference type="WBParaSite" id="MBELARI_LOCUS12794"/>
    </source>
</evidence>
<keyword evidence="2" id="KW-1185">Reference proteome</keyword>
<accession>A0AAF3J2V9</accession>
<keyword evidence="1" id="KW-0732">Signal</keyword>
<feature type="signal peptide" evidence="1">
    <location>
        <begin position="1"/>
        <end position="17"/>
    </location>
</feature>
<evidence type="ECO:0000313" key="2">
    <source>
        <dbReference type="Proteomes" id="UP000887575"/>
    </source>
</evidence>
<reference evidence="3" key="1">
    <citation type="submission" date="2024-02" db="UniProtKB">
        <authorList>
            <consortium name="WormBaseParasite"/>
        </authorList>
    </citation>
    <scope>IDENTIFICATION</scope>
</reference>
<sequence>MIANLFYLFLLISSVFPENTEEDGPHFDETVLRDLKLRASPNPFLDPRVRVTFPGVSKVNLAERLGLPWYSMDRDLPRWIYESLPHDDWPESFKKLFAGLPPGFTWNGLGK</sequence>